<keyword evidence="4 9" id="KW-0396">Initiation factor</keyword>
<dbReference type="Pfam" id="PF00009">
    <property type="entry name" value="GTP_EFTU"/>
    <property type="match status" value="1"/>
</dbReference>
<feature type="binding site" evidence="9">
    <location>
        <begin position="598"/>
        <end position="601"/>
    </location>
    <ligand>
        <name>GTP</name>
        <dbReference type="ChEBI" id="CHEBI:37565"/>
    </ligand>
</feature>
<dbReference type="FunFam" id="2.40.30.10:FF:000007">
    <property type="entry name" value="Translation initiation factor IF-2"/>
    <property type="match status" value="1"/>
</dbReference>
<evidence type="ECO:0000256" key="10">
    <source>
        <dbReference type="RuleBase" id="RU000644"/>
    </source>
</evidence>
<dbReference type="Pfam" id="PF11987">
    <property type="entry name" value="IF-2"/>
    <property type="match status" value="1"/>
</dbReference>
<feature type="region of interest" description="G-domain" evidence="9">
    <location>
        <begin position="492"/>
        <end position="640"/>
    </location>
</feature>
<dbReference type="InterPro" id="IPR044145">
    <property type="entry name" value="IF2_II"/>
</dbReference>
<evidence type="ECO:0000256" key="8">
    <source>
        <dbReference type="ARBA" id="ARBA00025162"/>
    </source>
</evidence>
<evidence type="ECO:0000256" key="1">
    <source>
        <dbReference type="ARBA" id="ARBA00007733"/>
    </source>
</evidence>
<dbReference type="InterPro" id="IPR036925">
    <property type="entry name" value="TIF_IF2_dom3_sf"/>
</dbReference>
<dbReference type="GO" id="GO:0005525">
    <property type="term" value="F:GTP binding"/>
    <property type="evidence" value="ECO:0007669"/>
    <property type="project" value="UniProtKB-KW"/>
</dbReference>
<evidence type="ECO:0000313" key="13">
    <source>
        <dbReference type="EMBL" id="WEK56147.1"/>
    </source>
</evidence>
<dbReference type="SUPFAM" id="SSF52540">
    <property type="entry name" value="P-loop containing nucleoside triphosphate hydrolases"/>
    <property type="match status" value="1"/>
</dbReference>
<evidence type="ECO:0000256" key="7">
    <source>
        <dbReference type="ARBA" id="ARBA00023134"/>
    </source>
</evidence>
<feature type="compositionally biased region" description="Low complexity" evidence="11">
    <location>
        <begin position="81"/>
        <end position="93"/>
    </location>
</feature>
<dbReference type="NCBIfam" id="TIGR00231">
    <property type="entry name" value="small_GTP"/>
    <property type="match status" value="1"/>
</dbReference>
<dbReference type="PANTHER" id="PTHR43381">
    <property type="entry name" value="TRANSLATION INITIATION FACTOR IF-2-RELATED"/>
    <property type="match status" value="1"/>
</dbReference>
<evidence type="ECO:0000256" key="2">
    <source>
        <dbReference type="ARBA" id="ARBA00020675"/>
    </source>
</evidence>
<feature type="compositionally biased region" description="Gly residues" evidence="11">
    <location>
        <begin position="191"/>
        <end position="311"/>
    </location>
</feature>
<keyword evidence="5 9" id="KW-0547">Nucleotide-binding</keyword>
<evidence type="ECO:0000256" key="9">
    <source>
        <dbReference type="HAMAP-Rule" id="MF_00100"/>
    </source>
</evidence>
<dbReference type="FunFam" id="3.40.50.300:FF:000019">
    <property type="entry name" value="Translation initiation factor IF-2"/>
    <property type="match status" value="1"/>
</dbReference>
<feature type="compositionally biased region" description="Basic and acidic residues" evidence="11">
    <location>
        <begin position="341"/>
        <end position="354"/>
    </location>
</feature>
<comment type="similarity">
    <text evidence="1 9 10">Belongs to the TRAFAC class translation factor GTPase superfamily. Classic translation factor GTPase family. IF-2 subfamily.</text>
</comment>
<accession>A0AA95F0S6</accession>
<feature type="domain" description="Tr-type G" evidence="12">
    <location>
        <begin position="489"/>
        <end position="656"/>
    </location>
</feature>
<feature type="compositionally biased region" description="Basic residues" evidence="11">
    <location>
        <begin position="383"/>
        <end position="392"/>
    </location>
</feature>
<gene>
    <name evidence="9 13" type="primary">infB</name>
    <name evidence="13" type="ORF">P0Y55_08895</name>
</gene>
<dbReference type="PROSITE" id="PS01176">
    <property type="entry name" value="IF2"/>
    <property type="match status" value="1"/>
</dbReference>
<dbReference type="EMBL" id="CP119317">
    <property type="protein sequence ID" value="WEK56147.1"/>
    <property type="molecule type" value="Genomic_DNA"/>
</dbReference>
<dbReference type="InterPro" id="IPR009000">
    <property type="entry name" value="Transl_B-barrel_sf"/>
</dbReference>
<protein>
    <recommendedName>
        <fullName evidence="2 9">Translation initiation factor IF-2</fullName>
    </recommendedName>
</protein>
<dbReference type="InterPro" id="IPR023115">
    <property type="entry name" value="TIF_IF2_dom3"/>
</dbReference>
<dbReference type="HAMAP" id="MF_00100_B">
    <property type="entry name" value="IF_2_B"/>
    <property type="match status" value="1"/>
</dbReference>
<dbReference type="SUPFAM" id="SSF52156">
    <property type="entry name" value="Initiation factor IF2/eIF5b, domain 3"/>
    <property type="match status" value="1"/>
</dbReference>
<proteinExistence type="inferred from homology"/>
<dbReference type="CDD" id="cd01887">
    <property type="entry name" value="IF2_eIF5B"/>
    <property type="match status" value="1"/>
</dbReference>
<dbReference type="Pfam" id="PF22042">
    <property type="entry name" value="EF-G_D2"/>
    <property type="match status" value="1"/>
</dbReference>
<dbReference type="SUPFAM" id="SSF50447">
    <property type="entry name" value="Translation proteins"/>
    <property type="match status" value="2"/>
</dbReference>
<feature type="binding site" evidence="9">
    <location>
        <begin position="498"/>
        <end position="505"/>
    </location>
    <ligand>
        <name>GTP</name>
        <dbReference type="ChEBI" id="CHEBI:37565"/>
    </ligand>
</feature>
<dbReference type="CDD" id="cd03692">
    <property type="entry name" value="mtIF2_IVc"/>
    <property type="match status" value="1"/>
</dbReference>
<reference evidence="13" key="1">
    <citation type="submission" date="2023-03" db="EMBL/GenBank/DDBJ databases">
        <title>Andean soil-derived lignocellulolytic bacterial consortium as a source of novel taxa and putative plastic-active enzymes.</title>
        <authorList>
            <person name="Diaz-Garcia L."/>
            <person name="Chuvochina M."/>
            <person name="Feuerriegel G."/>
            <person name="Bunk B."/>
            <person name="Sproer C."/>
            <person name="Streit W.R."/>
            <person name="Rodriguez L.M."/>
            <person name="Overmann J."/>
            <person name="Jimenez D.J."/>
        </authorList>
    </citation>
    <scope>NUCLEOTIDE SEQUENCE</scope>
    <source>
        <strain evidence="13">MAG 2441</strain>
    </source>
</reference>
<evidence type="ECO:0000313" key="14">
    <source>
        <dbReference type="Proteomes" id="UP001178662"/>
    </source>
</evidence>
<dbReference type="InterPro" id="IPR015760">
    <property type="entry name" value="TIF_IF2"/>
</dbReference>
<evidence type="ECO:0000256" key="11">
    <source>
        <dbReference type="SAM" id="MobiDB-lite"/>
    </source>
</evidence>
<keyword evidence="7 9" id="KW-0342">GTP-binding</keyword>
<dbReference type="InterPro" id="IPR053905">
    <property type="entry name" value="EF-G-like_DII"/>
</dbReference>
<feature type="region of interest" description="Disordered" evidence="11">
    <location>
        <begin position="68"/>
        <end position="406"/>
    </location>
</feature>
<dbReference type="Proteomes" id="UP001178662">
    <property type="component" value="Chromosome"/>
</dbReference>
<feature type="compositionally biased region" description="Low complexity" evidence="11">
    <location>
        <begin position="104"/>
        <end position="175"/>
    </location>
</feature>
<dbReference type="PRINTS" id="PR00449">
    <property type="entry name" value="RASTRNSFRMNG"/>
</dbReference>
<dbReference type="GO" id="GO:0003924">
    <property type="term" value="F:GTPase activity"/>
    <property type="evidence" value="ECO:0007669"/>
    <property type="project" value="UniProtKB-UniRule"/>
</dbReference>
<evidence type="ECO:0000256" key="4">
    <source>
        <dbReference type="ARBA" id="ARBA00022540"/>
    </source>
</evidence>
<keyword evidence="14" id="KW-1185">Reference proteome</keyword>
<dbReference type="InterPro" id="IPR000795">
    <property type="entry name" value="T_Tr_GTP-bd_dom"/>
</dbReference>
<evidence type="ECO:0000256" key="3">
    <source>
        <dbReference type="ARBA" id="ARBA00022490"/>
    </source>
</evidence>
<evidence type="ECO:0000256" key="6">
    <source>
        <dbReference type="ARBA" id="ARBA00022917"/>
    </source>
</evidence>
<comment type="function">
    <text evidence="8 9 10">One of the essential components for the initiation of protein synthesis. Protects formylmethionyl-tRNA from spontaneous hydrolysis and promotes its binding to the 30S ribosomal subunits. Also involved in the hydrolysis of GTP during the formation of the 70S ribosomal complex.</text>
</comment>
<dbReference type="GO" id="GO:0003743">
    <property type="term" value="F:translation initiation factor activity"/>
    <property type="evidence" value="ECO:0007669"/>
    <property type="project" value="UniProtKB-UniRule"/>
</dbReference>
<dbReference type="Gene3D" id="1.10.10.2480">
    <property type="match status" value="1"/>
</dbReference>
<organism evidence="13 14">
    <name type="scientific">Candidatus Cohnella colombiensis</name>
    <dbReference type="NCBI Taxonomy" id="3121368"/>
    <lineage>
        <taxon>Bacteria</taxon>
        <taxon>Bacillati</taxon>
        <taxon>Bacillota</taxon>
        <taxon>Bacilli</taxon>
        <taxon>Bacillales</taxon>
        <taxon>Paenibacillaceae</taxon>
        <taxon>Cohnella</taxon>
    </lineage>
</organism>
<dbReference type="CDD" id="cd03702">
    <property type="entry name" value="IF2_mtIF2_II"/>
    <property type="match status" value="1"/>
</dbReference>
<keyword evidence="3 9" id="KW-0963">Cytoplasm</keyword>
<dbReference type="InterPro" id="IPR027417">
    <property type="entry name" value="P-loop_NTPase"/>
</dbReference>
<name>A0AA95F0S6_9BACL</name>
<evidence type="ECO:0000256" key="5">
    <source>
        <dbReference type="ARBA" id="ARBA00022741"/>
    </source>
</evidence>
<dbReference type="Pfam" id="PF04760">
    <property type="entry name" value="IF2_N"/>
    <property type="match status" value="2"/>
</dbReference>
<dbReference type="Gene3D" id="3.40.50.300">
    <property type="entry name" value="P-loop containing nucleotide triphosphate hydrolases"/>
    <property type="match status" value="1"/>
</dbReference>
<dbReference type="GO" id="GO:0005829">
    <property type="term" value="C:cytosol"/>
    <property type="evidence" value="ECO:0007669"/>
    <property type="project" value="TreeGrafter"/>
</dbReference>
<evidence type="ECO:0000259" key="12">
    <source>
        <dbReference type="PROSITE" id="PS51722"/>
    </source>
</evidence>
<dbReference type="FunFam" id="2.40.30.10:FF:000008">
    <property type="entry name" value="Translation initiation factor IF-2"/>
    <property type="match status" value="1"/>
</dbReference>
<sequence length="987" mass="103992">MSKQESTDNKDKLRVYEYAKQLNMSSKEVITILKRQNMPVNNHMSVMEDGMTQAVEKFFHDVKSNAAAKMAAKQAAERRQASGASNASPAAAPVTPKSEERAKPASPAPATQAASTSAPAPVASAPAAPAAPAAPSHSAAAPTQAPATPAVSTSSVQAGTPAAPAASNPSSQRPQGQGGYQQRDGRDRPQGQGGNRPQGQGGYSSGGGQRPQGQGQGGNRPQGQGGQRPQGQGGYSSGGGQRPQGQGGYSSGGGQRPQGQGGYSSGGGQRPQGQGGYSSGGGQRPQGQGGYSSGGGQRPQGQGGYSSGGGQRPQQSTPAASAGRGGAPVASAGQRGTRPPARGDAKGRPGESDFNRNGPAAAAGKRKDQNGRFDDSRNNFRGPRGKGGKNGRKGNQPPREKIDNTPKKVIVRGSMTVGELAKLLHKDASEVIKKLLMMGSMATINQELELDTVLLVAGDYGVETEVKIVVENLEFETIEENDDEIDLVARPPVVTIMGHVDHGKTTLLDAIRETKVAIGEAGGITQHIGAYQVEINGKKITFLDTPGHEAFTTMRARGAQVTDITILVVAADDGVMPQTVEAIAHAKAANVPIIVAVNKIDKPSANPDKVKQELTEYGLVQEAWGGDTIFVELSAKQRLNLDGLLEMVLLVAEVNDYKANPDKRARGTVMEAELDKGKGAVARILVQNGTLKVGDAFVAGDCFGRIRAMTNDRGRRIKEAGPSTPVEITGLTNVPQAGDPFMVFEDERKAREISDKRSIKTRQAAMRANQAVTLEDLFSKIKDGDIKELNVILKADVQGSLEALKGSLEKIEVEGVRVKTIYNGVGAITESDVILAAASSAIVVGFNVAPDSGAATTAEQEKVDVRLHSIIYKVIEEIEYAMKGMLDPVYKEKVTGHAEVRETFKVTKVGMIAGCMITDGKIGRNSQARLIRDGAMIFEGKIESLKRFKDDVKEVSEGYECGITLEKFNDLKVGDVIEAYIMEAVER</sequence>
<dbReference type="Gene3D" id="3.40.50.10050">
    <property type="entry name" value="Translation initiation factor IF- 2, domain 3"/>
    <property type="match status" value="1"/>
</dbReference>
<comment type="subcellular location">
    <subcellularLocation>
        <location evidence="9">Cytoplasm</location>
    </subcellularLocation>
</comment>
<dbReference type="AlphaFoldDB" id="A0AA95F0S6"/>
<dbReference type="Gene3D" id="2.40.30.10">
    <property type="entry name" value="Translation factors"/>
    <property type="match status" value="2"/>
</dbReference>
<dbReference type="PROSITE" id="PS51722">
    <property type="entry name" value="G_TR_2"/>
    <property type="match status" value="1"/>
</dbReference>
<dbReference type="InterPro" id="IPR000178">
    <property type="entry name" value="TF_IF2_bacterial-like"/>
</dbReference>
<dbReference type="PANTHER" id="PTHR43381:SF5">
    <property type="entry name" value="TR-TYPE G DOMAIN-CONTAINING PROTEIN"/>
    <property type="match status" value="1"/>
</dbReference>
<feature type="compositionally biased region" description="Basic and acidic residues" evidence="11">
    <location>
        <begin position="365"/>
        <end position="378"/>
    </location>
</feature>
<dbReference type="InterPro" id="IPR005225">
    <property type="entry name" value="Small_GTP-bd"/>
</dbReference>
<feature type="binding site" evidence="9">
    <location>
        <begin position="544"/>
        <end position="548"/>
    </location>
    <ligand>
        <name>GTP</name>
        <dbReference type="ChEBI" id="CHEBI:37565"/>
    </ligand>
</feature>
<dbReference type="NCBIfam" id="TIGR00487">
    <property type="entry name" value="IF-2"/>
    <property type="match status" value="1"/>
</dbReference>
<dbReference type="InterPro" id="IPR006847">
    <property type="entry name" value="IF2_N"/>
</dbReference>
<keyword evidence="6 9" id="KW-0648">Protein biosynthesis</keyword>
<dbReference type="FunFam" id="3.40.50.10050:FF:000001">
    <property type="entry name" value="Translation initiation factor IF-2"/>
    <property type="match status" value="1"/>
</dbReference>